<evidence type="ECO:0000313" key="1">
    <source>
        <dbReference type="EMBL" id="MFH5210038.1"/>
    </source>
</evidence>
<proteinExistence type="predicted"/>
<dbReference type="EMBL" id="JBIMSO010000059">
    <property type="protein sequence ID" value="MFH5210038.1"/>
    <property type="molecule type" value="Genomic_DNA"/>
</dbReference>
<protein>
    <recommendedName>
        <fullName evidence="3">FXSXX-COOH protein</fullName>
    </recommendedName>
</protein>
<dbReference type="RefSeq" id="WP_395115713.1">
    <property type="nucleotide sequence ID" value="NZ_JBIMSO010000059.1"/>
</dbReference>
<evidence type="ECO:0008006" key="3">
    <source>
        <dbReference type="Google" id="ProtNLM"/>
    </source>
</evidence>
<reference evidence="1 2" key="1">
    <citation type="submission" date="2024-10" db="EMBL/GenBank/DDBJ databases">
        <authorList>
            <person name="Riesco R."/>
        </authorList>
    </citation>
    <scope>NUCLEOTIDE SEQUENCE [LARGE SCALE GENOMIC DNA]</scope>
    <source>
        <strain evidence="1 2">NCIMB 15449</strain>
    </source>
</reference>
<organism evidence="1 2">
    <name type="scientific">Antrihabitans spumae</name>
    <dbReference type="NCBI Taxonomy" id="3373370"/>
    <lineage>
        <taxon>Bacteria</taxon>
        <taxon>Bacillati</taxon>
        <taxon>Actinomycetota</taxon>
        <taxon>Actinomycetes</taxon>
        <taxon>Mycobacteriales</taxon>
        <taxon>Nocardiaceae</taxon>
        <taxon>Antrihabitans</taxon>
    </lineage>
</organism>
<dbReference type="Proteomes" id="UP001609175">
    <property type="component" value="Unassembled WGS sequence"/>
</dbReference>
<comment type="caution">
    <text evidence="1">The sequence shown here is derived from an EMBL/GenBank/DDBJ whole genome shotgun (WGS) entry which is preliminary data.</text>
</comment>
<gene>
    <name evidence="1" type="ORF">ACHIPZ_17790</name>
</gene>
<name>A0ABW7JQG5_9NOCA</name>
<sequence length="59" mass="6035">MAVRSAVPVGPMRAPTPMNATVIDLRGLVATSPTAAAIAKIIAINGKPSNFDSSPFDRA</sequence>
<accession>A0ABW7JQG5</accession>
<evidence type="ECO:0000313" key="2">
    <source>
        <dbReference type="Proteomes" id="UP001609175"/>
    </source>
</evidence>